<protein>
    <recommendedName>
        <fullName evidence="3">DUF4179 domain-containing protein</fullName>
    </recommendedName>
</protein>
<dbReference type="Proteomes" id="UP000658382">
    <property type="component" value="Unassembled WGS sequence"/>
</dbReference>
<sequence length="335" mass="38109">MKKLISFFSLIIVLAIGSVLAFTSLGGTQEVQGTAESTQQVNGTIFSSQHVDDAGVRAAVKLGQGQVLDQKYYDKKHDITVHFKRILTDGKETKLLLTYHSEKTNLKNYYIDLWEGVSRINLIENNFFGDEKKSLENVGWGSRYYSKTKNKVYEALSFESIKNYEGQNIRLEIEDLTIWKNSGNGSVQTTWPLEFKLKSSATFNRKTVKVNKGFTFKGETYNIRKVEFSALETRVVVTGSDITIYTDESGGQYEKRSKLEELFFNPRESGEEYGYRANKKKTGVFLKSAGKKVVPIYSKEELHDTDNYVMVFAPVKNRQNLLLEVGKDIEIALTK</sequence>
<organism evidence="1 2">
    <name type="scientific">Lentibacillus kapialis</name>
    <dbReference type="NCBI Taxonomy" id="340214"/>
    <lineage>
        <taxon>Bacteria</taxon>
        <taxon>Bacillati</taxon>
        <taxon>Bacillota</taxon>
        <taxon>Bacilli</taxon>
        <taxon>Bacillales</taxon>
        <taxon>Bacillaceae</taxon>
        <taxon>Lentibacillus</taxon>
    </lineage>
</organism>
<proteinExistence type="predicted"/>
<name>A0A917Q0W7_9BACI</name>
<dbReference type="AlphaFoldDB" id="A0A917Q0W7"/>
<dbReference type="EMBL" id="BMNQ01000054">
    <property type="protein sequence ID" value="GGK04423.1"/>
    <property type="molecule type" value="Genomic_DNA"/>
</dbReference>
<accession>A0A917Q0W7</accession>
<dbReference type="RefSeq" id="WP_188633775.1">
    <property type="nucleotide sequence ID" value="NZ_BMNQ01000054.1"/>
</dbReference>
<evidence type="ECO:0000313" key="2">
    <source>
        <dbReference type="Proteomes" id="UP000658382"/>
    </source>
</evidence>
<reference evidence="1" key="2">
    <citation type="submission" date="2020-09" db="EMBL/GenBank/DDBJ databases">
        <authorList>
            <person name="Sun Q."/>
            <person name="Ohkuma M."/>
        </authorList>
    </citation>
    <scope>NUCLEOTIDE SEQUENCE</scope>
    <source>
        <strain evidence="1">JCM 12580</strain>
    </source>
</reference>
<keyword evidence="2" id="KW-1185">Reference proteome</keyword>
<evidence type="ECO:0000313" key="1">
    <source>
        <dbReference type="EMBL" id="GGK04423.1"/>
    </source>
</evidence>
<reference evidence="1" key="1">
    <citation type="journal article" date="2014" name="Int. J. Syst. Evol. Microbiol.">
        <title>Complete genome sequence of Corynebacterium casei LMG S-19264T (=DSM 44701T), isolated from a smear-ripened cheese.</title>
        <authorList>
            <consortium name="US DOE Joint Genome Institute (JGI-PGF)"/>
            <person name="Walter F."/>
            <person name="Albersmeier A."/>
            <person name="Kalinowski J."/>
            <person name="Ruckert C."/>
        </authorList>
    </citation>
    <scope>NUCLEOTIDE SEQUENCE</scope>
    <source>
        <strain evidence="1">JCM 12580</strain>
    </source>
</reference>
<evidence type="ECO:0008006" key="3">
    <source>
        <dbReference type="Google" id="ProtNLM"/>
    </source>
</evidence>
<gene>
    <name evidence="1" type="ORF">GCM10007063_28430</name>
</gene>
<comment type="caution">
    <text evidence="1">The sequence shown here is derived from an EMBL/GenBank/DDBJ whole genome shotgun (WGS) entry which is preliminary data.</text>
</comment>